<dbReference type="Gene3D" id="3.10.105.10">
    <property type="entry name" value="Dipeptide-binding Protein, Domain 3"/>
    <property type="match status" value="1"/>
</dbReference>
<keyword evidence="8" id="KW-0547">Nucleotide-binding</keyword>
<protein>
    <submittedName>
        <fullName evidence="8">Peptide ABC transporter ATP-binding protein</fullName>
    </submittedName>
</protein>
<dbReference type="InterPro" id="IPR030678">
    <property type="entry name" value="Peptide/Ni-bd"/>
</dbReference>
<dbReference type="Pfam" id="PF00496">
    <property type="entry name" value="SBP_bac_5"/>
    <property type="match status" value="1"/>
</dbReference>
<dbReference type="RefSeq" id="WP_037328151.1">
    <property type="nucleotide sequence ID" value="NZ_JRMW01000037.1"/>
</dbReference>
<dbReference type="GO" id="GO:1904680">
    <property type="term" value="F:peptide transmembrane transporter activity"/>
    <property type="evidence" value="ECO:0007669"/>
    <property type="project" value="TreeGrafter"/>
</dbReference>
<evidence type="ECO:0000256" key="1">
    <source>
        <dbReference type="ARBA" id="ARBA00004193"/>
    </source>
</evidence>
<dbReference type="PROSITE" id="PS01040">
    <property type="entry name" value="SBP_BACTERIAL_5"/>
    <property type="match status" value="1"/>
</dbReference>
<dbReference type="InterPro" id="IPR000914">
    <property type="entry name" value="SBP_5_dom"/>
</dbReference>
<evidence type="ECO:0000313" key="9">
    <source>
        <dbReference type="Proteomes" id="UP000029579"/>
    </source>
</evidence>
<dbReference type="PIRSF" id="PIRSF002741">
    <property type="entry name" value="MppA"/>
    <property type="match status" value="1"/>
</dbReference>
<organism evidence="8 9">
    <name type="scientific">Anaerococcus lactolyticus S7-1-13</name>
    <dbReference type="NCBI Taxonomy" id="1284686"/>
    <lineage>
        <taxon>Bacteria</taxon>
        <taxon>Bacillati</taxon>
        <taxon>Bacillota</taxon>
        <taxon>Tissierellia</taxon>
        <taxon>Tissierellales</taxon>
        <taxon>Peptoniphilaceae</taxon>
        <taxon>Anaerococcus</taxon>
    </lineage>
</organism>
<keyword evidence="3" id="KW-0813">Transport</keyword>
<reference evidence="8 9" key="1">
    <citation type="submission" date="2014-07" db="EMBL/GenBank/DDBJ databases">
        <authorList>
            <person name="McCorrison J."/>
            <person name="Sanka R."/>
            <person name="Torralba M."/>
            <person name="Gillis M."/>
            <person name="Haft D.H."/>
            <person name="Methe B."/>
            <person name="Sutton G."/>
            <person name="Nelson K.E."/>
        </authorList>
    </citation>
    <scope>NUCLEOTIDE SEQUENCE [LARGE SCALE GENOMIC DNA]</scope>
    <source>
        <strain evidence="8 9">S7-1-13</strain>
    </source>
</reference>
<evidence type="ECO:0000256" key="3">
    <source>
        <dbReference type="ARBA" id="ARBA00022448"/>
    </source>
</evidence>
<dbReference type="InterPro" id="IPR039424">
    <property type="entry name" value="SBP_5"/>
</dbReference>
<feature type="region of interest" description="Disordered" evidence="5">
    <location>
        <begin position="24"/>
        <end position="55"/>
    </location>
</feature>
<feature type="chain" id="PRO_5039692018" evidence="6">
    <location>
        <begin position="23"/>
        <end position="557"/>
    </location>
</feature>
<dbReference type="GO" id="GO:0005524">
    <property type="term" value="F:ATP binding"/>
    <property type="evidence" value="ECO:0007669"/>
    <property type="project" value="UniProtKB-KW"/>
</dbReference>
<comment type="caution">
    <text evidence="8">The sequence shown here is derived from an EMBL/GenBank/DDBJ whole genome shotgun (WGS) entry which is preliminary data.</text>
</comment>
<evidence type="ECO:0000256" key="2">
    <source>
        <dbReference type="ARBA" id="ARBA00005695"/>
    </source>
</evidence>
<dbReference type="Proteomes" id="UP000029579">
    <property type="component" value="Unassembled WGS sequence"/>
</dbReference>
<keyword evidence="4 6" id="KW-0732">Signal</keyword>
<dbReference type="SUPFAM" id="SSF53850">
    <property type="entry name" value="Periplasmic binding protein-like II"/>
    <property type="match status" value="1"/>
</dbReference>
<comment type="subcellular location">
    <subcellularLocation>
        <location evidence="1">Cell membrane</location>
        <topology evidence="1">Lipid-anchor</topology>
    </subcellularLocation>
</comment>
<dbReference type="EMBL" id="JRMW01000037">
    <property type="protein sequence ID" value="KGF03695.1"/>
    <property type="molecule type" value="Genomic_DNA"/>
</dbReference>
<gene>
    <name evidence="8" type="ORF">HMPREF1630_06500</name>
</gene>
<accession>A0A095X0W3</accession>
<sequence length="557" mass="62916">MNKQVKKLFGLMALVLALTACGSGSGEKKEEAKEEVKTESQETGKTEEKTKEKPKDELVLGIGHEPEKGFNPIFESSHSSSMIFHSALLKRDVNLHIENDLADSYKLSVDNKTYTVKLKDGLKFADGSPLTAEDVAFTYNTAKKEAAAGINLERFKEAKVVDDKTIDLVLEKPDISFTSTLASLGIVSKNYYNDNYGEKPLSSGPFELVEWKKGQEMIVKPNENYHGPKCPFKKITFLFFKDDDQALATASEGVCDLIRVPYTAKDMKIEGFHPISIKTIDNRGISLPYVPNEGKVTDDKSIAPGSPIGNNVTCDIAIRKALNIAMDRNEIIKDVLNGEATKATSIADNLPWYNEETAEIHDGDIEGAKKMLDEAGWKEGADGIREKDGIKAKFDLYYAYKDRENLAVYFAEKARQIGIEIETKFGDWDFVMPHMYDQAVLFGWGGYDPLDMYYSYSSKYRAYDFYNTNFYSNPKVDEYFDKGLSSGNLDDFYDYFKKAQWDGQTGFSHLGDCPWVWLVNENHVYMVRDGLEIGQTKIEPHSSRFTILDSISNWKWE</sequence>
<dbReference type="GO" id="GO:0015833">
    <property type="term" value="P:peptide transport"/>
    <property type="evidence" value="ECO:0007669"/>
    <property type="project" value="TreeGrafter"/>
</dbReference>
<dbReference type="InterPro" id="IPR023765">
    <property type="entry name" value="SBP_5_CS"/>
</dbReference>
<dbReference type="PANTHER" id="PTHR30290:SF9">
    <property type="entry name" value="OLIGOPEPTIDE-BINDING PROTEIN APPA"/>
    <property type="match status" value="1"/>
</dbReference>
<feature type="domain" description="Solute-binding protein family 5" evidence="7">
    <location>
        <begin position="97"/>
        <end position="458"/>
    </location>
</feature>
<dbReference type="PROSITE" id="PS51257">
    <property type="entry name" value="PROKAR_LIPOPROTEIN"/>
    <property type="match status" value="1"/>
</dbReference>
<evidence type="ECO:0000256" key="5">
    <source>
        <dbReference type="SAM" id="MobiDB-lite"/>
    </source>
</evidence>
<keyword evidence="8" id="KW-0067">ATP-binding</keyword>
<dbReference type="OrthoDB" id="9772924at2"/>
<feature type="compositionally biased region" description="Basic and acidic residues" evidence="5">
    <location>
        <begin position="26"/>
        <end position="55"/>
    </location>
</feature>
<dbReference type="PANTHER" id="PTHR30290">
    <property type="entry name" value="PERIPLASMIC BINDING COMPONENT OF ABC TRANSPORTER"/>
    <property type="match status" value="1"/>
</dbReference>
<dbReference type="GO" id="GO:0042597">
    <property type="term" value="C:periplasmic space"/>
    <property type="evidence" value="ECO:0007669"/>
    <property type="project" value="UniProtKB-ARBA"/>
</dbReference>
<dbReference type="eggNOG" id="COG0747">
    <property type="taxonomic scope" value="Bacteria"/>
</dbReference>
<dbReference type="GO" id="GO:0043190">
    <property type="term" value="C:ATP-binding cassette (ABC) transporter complex"/>
    <property type="evidence" value="ECO:0007669"/>
    <property type="project" value="InterPro"/>
</dbReference>
<proteinExistence type="inferred from homology"/>
<dbReference type="CDD" id="cd08518">
    <property type="entry name" value="PBP2_NikA_DppA_OppA_like_19"/>
    <property type="match status" value="1"/>
</dbReference>
<evidence type="ECO:0000259" key="7">
    <source>
        <dbReference type="Pfam" id="PF00496"/>
    </source>
</evidence>
<comment type="similarity">
    <text evidence="2">Belongs to the bacterial solute-binding protein 5 family.</text>
</comment>
<evidence type="ECO:0000313" key="8">
    <source>
        <dbReference type="EMBL" id="KGF03695.1"/>
    </source>
</evidence>
<name>A0A095X0W3_9FIRM</name>
<dbReference type="Gene3D" id="3.40.190.10">
    <property type="entry name" value="Periplasmic binding protein-like II"/>
    <property type="match status" value="1"/>
</dbReference>
<dbReference type="AlphaFoldDB" id="A0A095X0W3"/>
<feature type="signal peptide" evidence="6">
    <location>
        <begin position="1"/>
        <end position="22"/>
    </location>
</feature>
<evidence type="ECO:0000256" key="4">
    <source>
        <dbReference type="ARBA" id="ARBA00022729"/>
    </source>
</evidence>
<evidence type="ECO:0000256" key="6">
    <source>
        <dbReference type="SAM" id="SignalP"/>
    </source>
</evidence>